<dbReference type="EMBL" id="CP053716">
    <property type="protein sequence ID" value="QKF06898.1"/>
    <property type="molecule type" value="Genomic_DNA"/>
</dbReference>
<proteinExistence type="predicted"/>
<name>A0A6M8J5E0_9ACTN</name>
<protein>
    <submittedName>
        <fullName evidence="1">Uncharacterized protein</fullName>
    </submittedName>
</protein>
<sequence length="175" mass="19985">MNRTRVKKFSFTKLSHALESGNERLKPYLFLYAYEAGQTDRLRDCLKKEALRAELERIVQIMGGRPVQELALRGTPLRLLPAAYQECLDAFDAAYHAPEMLAEQKRTLWEETIQLQREKGITNSMLYQQLKLNPGNANAYLKDGAVEKLSIDNARALRDLARRHPGATRGIQDVN</sequence>
<dbReference type="RefSeq" id="WP_172165567.1">
    <property type="nucleotide sequence ID" value="NZ_CP053716.1"/>
</dbReference>
<evidence type="ECO:0000313" key="2">
    <source>
        <dbReference type="Proteomes" id="UP000503297"/>
    </source>
</evidence>
<dbReference type="KEGG" id="bwa:HLV38_01250"/>
<evidence type="ECO:0000313" key="1">
    <source>
        <dbReference type="EMBL" id="QKF06898.1"/>
    </source>
</evidence>
<gene>
    <name evidence="1" type="ORF">HLV38_01250</name>
</gene>
<organism evidence="1 2">
    <name type="scientific">Berryella wangjianweii</name>
    <dbReference type="NCBI Taxonomy" id="2734634"/>
    <lineage>
        <taxon>Bacteria</taxon>
        <taxon>Bacillati</taxon>
        <taxon>Actinomycetota</taxon>
        <taxon>Coriobacteriia</taxon>
        <taxon>Eggerthellales</taxon>
        <taxon>Eggerthellaceae</taxon>
        <taxon>Berryella</taxon>
    </lineage>
</organism>
<dbReference type="Proteomes" id="UP000503297">
    <property type="component" value="Chromosome"/>
</dbReference>
<dbReference type="AlphaFoldDB" id="A0A6M8J5E0"/>
<reference evidence="2" key="1">
    <citation type="submission" date="2020-05" db="EMBL/GenBank/DDBJ databases">
        <title>Novel species in genus Nocardioides.</title>
        <authorList>
            <person name="Zhang G."/>
        </authorList>
    </citation>
    <scope>NUCLEOTIDE SEQUENCE [LARGE SCALE GENOMIC DNA]</scope>
    <source>
        <strain evidence="2">zg-1050</strain>
    </source>
</reference>
<keyword evidence="2" id="KW-1185">Reference proteome</keyword>
<accession>A0A6M8J5E0</accession>